<evidence type="ECO:0000256" key="1">
    <source>
        <dbReference type="SAM" id="Phobius"/>
    </source>
</evidence>
<accession>X1I6E8</accession>
<reference evidence="2" key="1">
    <citation type="journal article" date="2014" name="Front. Microbiol.">
        <title>High frequency of phylogenetically diverse reductive dehalogenase-homologous genes in deep subseafloor sedimentary metagenomes.</title>
        <authorList>
            <person name="Kawai M."/>
            <person name="Futagami T."/>
            <person name="Toyoda A."/>
            <person name="Takaki Y."/>
            <person name="Nishi S."/>
            <person name="Hori S."/>
            <person name="Arai W."/>
            <person name="Tsubouchi T."/>
            <person name="Morono Y."/>
            <person name="Uchiyama I."/>
            <person name="Ito T."/>
            <person name="Fujiyama A."/>
            <person name="Inagaki F."/>
            <person name="Takami H."/>
        </authorList>
    </citation>
    <scope>NUCLEOTIDE SEQUENCE</scope>
    <source>
        <strain evidence="2">Expedition CK06-06</strain>
    </source>
</reference>
<feature type="non-terminal residue" evidence="2">
    <location>
        <position position="1"/>
    </location>
</feature>
<dbReference type="AlphaFoldDB" id="X1I6E8"/>
<comment type="caution">
    <text evidence="2">The sequence shown here is derived from an EMBL/GenBank/DDBJ whole genome shotgun (WGS) entry which is preliminary data.</text>
</comment>
<sequence>LSTKIRKNRDRKKEIFIDWIIAEFLFCMFAIFSVAIYQW</sequence>
<dbReference type="EMBL" id="BARU01019475">
    <property type="protein sequence ID" value="GAH53133.1"/>
    <property type="molecule type" value="Genomic_DNA"/>
</dbReference>
<protein>
    <submittedName>
        <fullName evidence="2">Uncharacterized protein</fullName>
    </submittedName>
</protein>
<organism evidence="2">
    <name type="scientific">marine sediment metagenome</name>
    <dbReference type="NCBI Taxonomy" id="412755"/>
    <lineage>
        <taxon>unclassified sequences</taxon>
        <taxon>metagenomes</taxon>
        <taxon>ecological metagenomes</taxon>
    </lineage>
</organism>
<name>X1I6E8_9ZZZZ</name>
<keyword evidence="1" id="KW-1133">Transmembrane helix</keyword>
<gene>
    <name evidence="2" type="ORF">S03H2_32064</name>
</gene>
<proteinExistence type="predicted"/>
<feature type="transmembrane region" description="Helical" evidence="1">
    <location>
        <begin position="16"/>
        <end position="37"/>
    </location>
</feature>
<keyword evidence="1" id="KW-0472">Membrane</keyword>
<evidence type="ECO:0000313" key="2">
    <source>
        <dbReference type="EMBL" id="GAH53133.1"/>
    </source>
</evidence>
<keyword evidence="1" id="KW-0812">Transmembrane</keyword>